<gene>
    <name evidence="1" type="ORF">SAMN06295998_13313</name>
</gene>
<proteinExistence type="predicted"/>
<dbReference type="RefSeq" id="WP_084355031.1">
    <property type="nucleotide sequence ID" value="NZ_FWYD01000033.1"/>
</dbReference>
<accession>A0A1W2EME9</accession>
<protein>
    <submittedName>
        <fullName evidence="1">Uncharacterized protein</fullName>
    </submittedName>
</protein>
<sequence>MGERDVAMERQQALVSQVEKAAQRFGCGFDDIACPVNARANKIKEHRAHELEIERIKARGVSDGWEL</sequence>
<evidence type="ECO:0000313" key="2">
    <source>
        <dbReference type="Proteomes" id="UP000192330"/>
    </source>
</evidence>
<dbReference type="EMBL" id="FWYD01000033">
    <property type="protein sequence ID" value="SMD10692.1"/>
    <property type="molecule type" value="Genomic_DNA"/>
</dbReference>
<dbReference type="Proteomes" id="UP000192330">
    <property type="component" value="Unassembled WGS sequence"/>
</dbReference>
<name>A0A1W2EME9_9RHOB</name>
<dbReference type="AlphaFoldDB" id="A0A1W2EME9"/>
<reference evidence="1 2" key="1">
    <citation type="submission" date="2017-04" db="EMBL/GenBank/DDBJ databases">
        <authorList>
            <person name="Afonso C.L."/>
            <person name="Miller P.J."/>
            <person name="Scott M.A."/>
            <person name="Spackman E."/>
            <person name="Goraichik I."/>
            <person name="Dimitrov K.M."/>
            <person name="Suarez D.L."/>
            <person name="Swayne D.E."/>
        </authorList>
    </citation>
    <scope>NUCLEOTIDE SEQUENCE [LARGE SCALE GENOMIC DNA]</scope>
    <source>
        <strain evidence="1 2">CGMCC 1.12644</strain>
    </source>
</reference>
<keyword evidence="2" id="KW-1185">Reference proteome</keyword>
<organism evidence="1 2">
    <name type="scientific">Primorskyibacter flagellatus</name>
    <dbReference type="NCBI Taxonomy" id="1387277"/>
    <lineage>
        <taxon>Bacteria</taxon>
        <taxon>Pseudomonadati</taxon>
        <taxon>Pseudomonadota</taxon>
        <taxon>Alphaproteobacteria</taxon>
        <taxon>Rhodobacterales</taxon>
        <taxon>Roseobacteraceae</taxon>
        <taxon>Primorskyibacter</taxon>
    </lineage>
</organism>
<evidence type="ECO:0000313" key="1">
    <source>
        <dbReference type="EMBL" id="SMD10692.1"/>
    </source>
</evidence>